<feature type="domain" description="FAD dependent oxidoreductase" evidence="6">
    <location>
        <begin position="6"/>
        <end position="394"/>
    </location>
</feature>
<protein>
    <submittedName>
        <fullName evidence="7">L-2-hydroxyglutarate oxidase</fullName>
        <ecNumber evidence="7">1.1.3.-</ecNumber>
    </submittedName>
</protein>
<organism evidence="7 8">
    <name type="scientific">Sinorhizobium garamanticum</name>
    <dbReference type="NCBI Taxonomy" id="680247"/>
    <lineage>
        <taxon>Bacteria</taxon>
        <taxon>Pseudomonadati</taxon>
        <taxon>Pseudomonadota</taxon>
        <taxon>Alphaproteobacteria</taxon>
        <taxon>Hyphomicrobiales</taxon>
        <taxon>Rhizobiaceae</taxon>
        <taxon>Sinorhizobium/Ensifer group</taxon>
        <taxon>Sinorhizobium</taxon>
    </lineage>
</organism>
<dbReference type="Gene3D" id="3.50.50.60">
    <property type="entry name" value="FAD/NAD(P)-binding domain"/>
    <property type="match status" value="1"/>
</dbReference>
<gene>
    <name evidence="7" type="primary">lhgO</name>
    <name evidence="7" type="ORF">PZN02_004092</name>
</gene>
<evidence type="ECO:0000256" key="1">
    <source>
        <dbReference type="ARBA" id="ARBA00001974"/>
    </source>
</evidence>
<evidence type="ECO:0000259" key="6">
    <source>
        <dbReference type="Pfam" id="PF01266"/>
    </source>
</evidence>
<accession>A0ABY8DI19</accession>
<comment type="cofactor">
    <cofactor evidence="1">
        <name>FAD</name>
        <dbReference type="ChEBI" id="CHEBI:57692"/>
    </cofactor>
</comment>
<dbReference type="InterPro" id="IPR006076">
    <property type="entry name" value="FAD-dep_OxRdtase"/>
</dbReference>
<evidence type="ECO:0000256" key="5">
    <source>
        <dbReference type="ARBA" id="ARBA00037941"/>
    </source>
</evidence>
<dbReference type="Proteomes" id="UP001229355">
    <property type="component" value="Chromosome 2"/>
</dbReference>
<dbReference type="EC" id="1.1.3.-" evidence="7"/>
<dbReference type="GO" id="GO:0016491">
    <property type="term" value="F:oxidoreductase activity"/>
    <property type="evidence" value="ECO:0007669"/>
    <property type="project" value="UniProtKB-KW"/>
</dbReference>
<dbReference type="NCBIfam" id="NF008726">
    <property type="entry name" value="PRK11728.1"/>
    <property type="match status" value="1"/>
</dbReference>
<reference evidence="7 8" key="1">
    <citation type="submission" date="2023-03" db="EMBL/GenBank/DDBJ databases">
        <authorList>
            <person name="Kaur S."/>
            <person name="Espinosa-Saiz D."/>
            <person name="Velazquez E."/>
            <person name="Menendez E."/>
            <person name="diCenzo G.C."/>
        </authorList>
    </citation>
    <scope>NUCLEOTIDE SEQUENCE [LARGE SCALE GENOMIC DNA]</scope>
    <source>
        <strain evidence="7 8">LMG 24692</strain>
    </source>
</reference>
<evidence type="ECO:0000256" key="4">
    <source>
        <dbReference type="ARBA" id="ARBA00023002"/>
    </source>
</evidence>
<keyword evidence="4 7" id="KW-0560">Oxidoreductase</keyword>
<proteinExistence type="inferred from homology"/>
<dbReference type="Gene3D" id="3.30.9.10">
    <property type="entry name" value="D-Amino Acid Oxidase, subunit A, domain 2"/>
    <property type="match status" value="1"/>
</dbReference>
<evidence type="ECO:0000313" key="7">
    <source>
        <dbReference type="EMBL" id="WEX90544.1"/>
    </source>
</evidence>
<keyword evidence="8" id="KW-1185">Reference proteome</keyword>
<sequence length="416" mass="44873">MSVQYDYCVIGGGIVGVATARALLLRYPAAGVVLVEKEASLGLHQTGRNSGVIHSGIYYAPGSLKARLCAEGERRTKAFCSEQNIPCEQRGKLIVATSPLEEQRLDALAERAKVNGIVAESLSKAEISEREPYIAGTKALFVPAAAIVDYGLVLRKLADDFVNRGGTLLLGSSVERLKECANAVEIGLKGRTLTAGRVVACAGLQSDRLARLAGLRPAHKIVPFRGEYYQVAPEKQGLVRAMIYPVPDPGLPFLGIHLTPMIDGRLTVGPNAVLGFAREGYRKGSVSPRDVLSYASFPGFWRTIAKNWRSGAQEMMDSVFKTRYLRACQKYCPSLRLEDLQPMQPGIRAQAVGRDGSLAQDFIFLETQRMLHVCNAPSPAATSALPIADMIVDRLSQAGAVSRDGAGEQSYGFSAF</sequence>
<dbReference type="EMBL" id="CP120374">
    <property type="protein sequence ID" value="WEX90544.1"/>
    <property type="molecule type" value="Genomic_DNA"/>
</dbReference>
<dbReference type="SUPFAM" id="SSF51905">
    <property type="entry name" value="FAD/NAD(P)-binding domain"/>
    <property type="match status" value="1"/>
</dbReference>
<keyword evidence="2" id="KW-0285">Flavoprotein</keyword>
<name>A0ABY8DI19_9HYPH</name>
<evidence type="ECO:0000256" key="2">
    <source>
        <dbReference type="ARBA" id="ARBA00022630"/>
    </source>
</evidence>
<dbReference type="RefSeq" id="WP_280662508.1">
    <property type="nucleotide sequence ID" value="NZ_CP120374.1"/>
</dbReference>
<evidence type="ECO:0000313" key="8">
    <source>
        <dbReference type="Proteomes" id="UP001229355"/>
    </source>
</evidence>
<comment type="similarity">
    <text evidence="5">Belongs to the L2HGDH family.</text>
</comment>
<dbReference type="Pfam" id="PF01266">
    <property type="entry name" value="DAO"/>
    <property type="match status" value="1"/>
</dbReference>
<dbReference type="PANTHER" id="PTHR43104">
    <property type="entry name" value="L-2-HYDROXYGLUTARATE DEHYDROGENASE, MITOCHONDRIAL"/>
    <property type="match status" value="1"/>
</dbReference>
<dbReference type="InterPro" id="IPR036188">
    <property type="entry name" value="FAD/NAD-bd_sf"/>
</dbReference>
<evidence type="ECO:0000256" key="3">
    <source>
        <dbReference type="ARBA" id="ARBA00022827"/>
    </source>
</evidence>
<dbReference type="PANTHER" id="PTHR43104:SF2">
    <property type="entry name" value="L-2-HYDROXYGLUTARATE DEHYDROGENASE, MITOCHONDRIAL"/>
    <property type="match status" value="1"/>
</dbReference>
<keyword evidence="3" id="KW-0274">FAD</keyword>